<feature type="non-terminal residue" evidence="2">
    <location>
        <position position="322"/>
    </location>
</feature>
<dbReference type="GO" id="GO:0005737">
    <property type="term" value="C:cytoplasm"/>
    <property type="evidence" value="ECO:0007669"/>
    <property type="project" value="TreeGrafter"/>
</dbReference>
<keyword evidence="3" id="KW-1185">Reference proteome</keyword>
<dbReference type="InterPro" id="IPR011705">
    <property type="entry name" value="BACK"/>
</dbReference>
<dbReference type="Pfam" id="PF07707">
    <property type="entry name" value="BACK"/>
    <property type="match status" value="1"/>
</dbReference>
<dbReference type="PROSITE" id="PS50097">
    <property type="entry name" value="BTB"/>
    <property type="match status" value="1"/>
</dbReference>
<evidence type="ECO:0000259" key="1">
    <source>
        <dbReference type="PROSITE" id="PS50097"/>
    </source>
</evidence>
<proteinExistence type="predicted"/>
<name>A0A443RWL6_9ACAR</name>
<protein>
    <submittedName>
        <fullName evidence="2">BTB/POZ domain-containing protein 9-like protein</fullName>
    </submittedName>
</protein>
<dbReference type="AlphaFoldDB" id="A0A443RWL6"/>
<dbReference type="Gene3D" id="1.25.40.420">
    <property type="match status" value="1"/>
</dbReference>
<dbReference type="OrthoDB" id="6482909at2759"/>
<dbReference type="Gene3D" id="3.30.710.10">
    <property type="entry name" value="Potassium Channel Kv1.1, Chain A"/>
    <property type="match status" value="1"/>
</dbReference>
<dbReference type="PANTHER" id="PTHR46306:SF1">
    <property type="entry name" value="BTB_POZ DOMAIN-CONTAINING PROTEIN 9"/>
    <property type="match status" value="1"/>
</dbReference>
<dbReference type="SMART" id="SM00875">
    <property type="entry name" value="BACK"/>
    <property type="match status" value="1"/>
</dbReference>
<dbReference type="InterPro" id="IPR052407">
    <property type="entry name" value="BTB_POZ_domain_cont_9"/>
</dbReference>
<dbReference type="SMART" id="SM00225">
    <property type="entry name" value="BTB"/>
    <property type="match status" value="1"/>
</dbReference>
<dbReference type="STRING" id="299467.A0A443RWL6"/>
<dbReference type="SUPFAM" id="SSF54695">
    <property type="entry name" value="POZ domain"/>
    <property type="match status" value="1"/>
</dbReference>
<dbReference type="PANTHER" id="PTHR46306">
    <property type="entry name" value="BTB/POZ DOMAIN-CONTAINING PROTEIN 9"/>
    <property type="match status" value="1"/>
</dbReference>
<reference evidence="2 3" key="1">
    <citation type="journal article" date="2018" name="Gigascience">
        <title>Genomes of trombidid mites reveal novel predicted allergens and laterally-transferred genes associated with secondary metabolism.</title>
        <authorList>
            <person name="Dong X."/>
            <person name="Chaisiri K."/>
            <person name="Xia D."/>
            <person name="Armstrong S.D."/>
            <person name="Fang Y."/>
            <person name="Donnelly M.J."/>
            <person name="Kadowaki T."/>
            <person name="McGarry J.W."/>
            <person name="Darby A.C."/>
            <person name="Makepeace B.L."/>
        </authorList>
    </citation>
    <scope>NUCLEOTIDE SEQUENCE [LARGE SCALE GENOMIC DNA]</scope>
    <source>
        <strain evidence="2">UoL-UT</strain>
    </source>
</reference>
<evidence type="ECO:0000313" key="2">
    <source>
        <dbReference type="EMBL" id="RWS19630.1"/>
    </source>
</evidence>
<dbReference type="Pfam" id="PF00651">
    <property type="entry name" value="BTB"/>
    <property type="match status" value="1"/>
</dbReference>
<gene>
    <name evidence="2" type="ORF">B4U80_12250</name>
</gene>
<dbReference type="InterPro" id="IPR011333">
    <property type="entry name" value="SKP1/BTB/POZ_sf"/>
</dbReference>
<comment type="caution">
    <text evidence="2">The sequence shown here is derived from an EMBL/GenBank/DDBJ whole genome shotgun (WGS) entry which is preliminary data.</text>
</comment>
<dbReference type="EMBL" id="NCKV01024162">
    <property type="protein sequence ID" value="RWS19630.1"/>
    <property type="molecule type" value="Genomic_DNA"/>
</dbReference>
<feature type="domain" description="BTB" evidence="1">
    <location>
        <begin position="25"/>
        <end position="92"/>
    </location>
</feature>
<accession>A0A443RWL6</accession>
<dbReference type="VEuPathDB" id="VectorBase:LDEU012410"/>
<evidence type="ECO:0000313" key="3">
    <source>
        <dbReference type="Proteomes" id="UP000288716"/>
    </source>
</evidence>
<dbReference type="InterPro" id="IPR000210">
    <property type="entry name" value="BTB/POZ_dom"/>
</dbReference>
<sequence>MAHTSTEEKFNEKLITRLRYSDKYSDVTFLVENESFKLHKCILAESCAYFDDILFRNRNEAKNSVIIVPSVKKQMFQTVIDFIYTGKLDTSGFSKDQIFELIAVSIKFKLDFITEALAAQIDLTGDFNELLTYCSLAIEHGIKEMKERCLKSIDLKAHELIDDNLFSQLPLNVLTEILKRDTFEVKELRLFFLVKNWISIHNEENVSGLLQNIRLNLIPAEQFVSEIRPFNLLTGDDYVNCLMKSFPPRLSQEPVNTIGKGVPKFAPEFQITRSESNTNIDLKLSKYHDGSYFIFEPDDEVMYSLEEKYLVESISFRIDSQT</sequence>
<dbReference type="Proteomes" id="UP000288716">
    <property type="component" value="Unassembled WGS sequence"/>
</dbReference>
<organism evidence="2 3">
    <name type="scientific">Leptotrombidium deliense</name>
    <dbReference type="NCBI Taxonomy" id="299467"/>
    <lineage>
        <taxon>Eukaryota</taxon>
        <taxon>Metazoa</taxon>
        <taxon>Ecdysozoa</taxon>
        <taxon>Arthropoda</taxon>
        <taxon>Chelicerata</taxon>
        <taxon>Arachnida</taxon>
        <taxon>Acari</taxon>
        <taxon>Acariformes</taxon>
        <taxon>Trombidiformes</taxon>
        <taxon>Prostigmata</taxon>
        <taxon>Anystina</taxon>
        <taxon>Parasitengona</taxon>
        <taxon>Trombiculoidea</taxon>
        <taxon>Trombiculidae</taxon>
        <taxon>Leptotrombidium</taxon>
    </lineage>
</organism>
<dbReference type="CDD" id="cd18186">
    <property type="entry name" value="BTB_POZ_ZBTB_KLHL-like"/>
    <property type="match status" value="1"/>
</dbReference>